<organism evidence="2 3">
    <name type="scientific">Exophiala aquamarina CBS 119918</name>
    <dbReference type="NCBI Taxonomy" id="1182545"/>
    <lineage>
        <taxon>Eukaryota</taxon>
        <taxon>Fungi</taxon>
        <taxon>Dikarya</taxon>
        <taxon>Ascomycota</taxon>
        <taxon>Pezizomycotina</taxon>
        <taxon>Eurotiomycetes</taxon>
        <taxon>Chaetothyriomycetidae</taxon>
        <taxon>Chaetothyriales</taxon>
        <taxon>Herpotrichiellaceae</taxon>
        <taxon>Exophiala</taxon>
    </lineage>
</organism>
<evidence type="ECO:0000313" key="3">
    <source>
        <dbReference type="Proteomes" id="UP000027920"/>
    </source>
</evidence>
<dbReference type="VEuPathDB" id="FungiDB:A1O9_01886"/>
<dbReference type="OrthoDB" id="3516776at2759"/>
<feature type="transmembrane region" description="Helical" evidence="1">
    <location>
        <begin position="20"/>
        <end position="40"/>
    </location>
</feature>
<comment type="caution">
    <text evidence="2">The sequence shown here is derived from an EMBL/GenBank/DDBJ whole genome shotgun (WGS) entry which is preliminary data.</text>
</comment>
<dbReference type="GeneID" id="25276832"/>
<name>A0A072PKD7_9EURO</name>
<feature type="transmembrane region" description="Helical" evidence="1">
    <location>
        <begin position="396"/>
        <end position="418"/>
    </location>
</feature>
<proteinExistence type="predicted"/>
<dbReference type="EMBL" id="AMGV01000002">
    <property type="protein sequence ID" value="KEF60326.1"/>
    <property type="molecule type" value="Genomic_DNA"/>
</dbReference>
<keyword evidence="1" id="KW-0812">Transmembrane</keyword>
<reference evidence="2 3" key="1">
    <citation type="submission" date="2013-03" db="EMBL/GenBank/DDBJ databases">
        <title>The Genome Sequence of Exophiala aquamarina CBS 119918.</title>
        <authorList>
            <consortium name="The Broad Institute Genomics Platform"/>
            <person name="Cuomo C."/>
            <person name="de Hoog S."/>
            <person name="Gorbushina A."/>
            <person name="Walker B."/>
            <person name="Young S.K."/>
            <person name="Zeng Q."/>
            <person name="Gargeya S."/>
            <person name="Fitzgerald M."/>
            <person name="Haas B."/>
            <person name="Abouelleil A."/>
            <person name="Allen A.W."/>
            <person name="Alvarado L."/>
            <person name="Arachchi H.M."/>
            <person name="Berlin A.M."/>
            <person name="Chapman S.B."/>
            <person name="Gainer-Dewar J."/>
            <person name="Goldberg J."/>
            <person name="Griggs A."/>
            <person name="Gujja S."/>
            <person name="Hansen M."/>
            <person name="Howarth C."/>
            <person name="Imamovic A."/>
            <person name="Ireland A."/>
            <person name="Larimer J."/>
            <person name="McCowan C."/>
            <person name="Murphy C."/>
            <person name="Pearson M."/>
            <person name="Poon T.W."/>
            <person name="Priest M."/>
            <person name="Roberts A."/>
            <person name="Saif S."/>
            <person name="Shea T."/>
            <person name="Sisk P."/>
            <person name="Sykes S."/>
            <person name="Wortman J."/>
            <person name="Nusbaum C."/>
            <person name="Birren B."/>
        </authorList>
    </citation>
    <scope>NUCLEOTIDE SEQUENCE [LARGE SCALE GENOMIC DNA]</scope>
    <source>
        <strain evidence="2 3">CBS 119918</strain>
    </source>
</reference>
<protein>
    <submittedName>
        <fullName evidence="2">Uncharacterized protein</fullName>
    </submittedName>
</protein>
<dbReference type="RefSeq" id="XP_013262916.1">
    <property type="nucleotide sequence ID" value="XM_013407462.1"/>
</dbReference>
<gene>
    <name evidence="2" type="ORF">A1O9_01886</name>
</gene>
<dbReference type="HOGENOM" id="CLU_028412_0_0_1"/>
<evidence type="ECO:0000256" key="1">
    <source>
        <dbReference type="SAM" id="Phobius"/>
    </source>
</evidence>
<keyword evidence="1" id="KW-0472">Membrane</keyword>
<keyword evidence="3" id="KW-1185">Reference proteome</keyword>
<accession>A0A072PKD7</accession>
<keyword evidence="1" id="KW-1133">Transmembrane helix</keyword>
<dbReference type="Proteomes" id="UP000027920">
    <property type="component" value="Unassembled WGS sequence"/>
</dbReference>
<dbReference type="AlphaFoldDB" id="A0A072PKD7"/>
<evidence type="ECO:0000313" key="2">
    <source>
        <dbReference type="EMBL" id="KEF60326.1"/>
    </source>
</evidence>
<feature type="transmembrane region" description="Helical" evidence="1">
    <location>
        <begin position="84"/>
        <end position="105"/>
    </location>
</feature>
<sequence length="522" mass="58617">MGAWTSLPRQWKLEDVQAGLNVLITALSALVIFVFVRLSWQSGARRIVQMKAVHLSSILTLNTPGEVLDAFSVLRHKIPGHGPMLSQSIVIIIFSITTLTSGPIARYATRSTSMTTDLDVNGYLATRSHNSNSDEQVTWNLTLTSLDRAGYPTDELLDYLPETATHWLYRTEEWNNSWSLVCRSIDPTVVNITMTDDCSGFSAKIHGRETVIPGARYSDYVYNSHGDYYVNQTLYRDVLMFSYAANYTDYDNTTDIYQRVSMSLAALHMHNAPKNTTEGSSLSGSCTFGVGAVESSSFTRIDCDIVYNPDEGADTYVGAFPDMGDVDAVPSAYMQYYFSRFKQESISKEPISIITPRELRRFYQTYMIVKDVQDRTPVQRHLQVEVPVVQISTVFLVLYCLVGSLVLVGGAVYSVFLFRHRDIVSLLPQSKLDWIVQSITNGTPLHPSRPVWFVNSAPRVDLAAVSPSRRRRALFEAAWYSPMWPQEPQRQVVYPDQIVQSGVASPVRPGFESEDLKTATQN</sequence>